<dbReference type="HOGENOM" id="CLU_2927056_0_0_1"/>
<keyword evidence="3" id="KW-1185">Reference proteome</keyword>
<reference evidence="3" key="1">
    <citation type="journal article" date="2012" name="Nat. Biotechnol.">
        <title>Reference genome sequence of the model plant Setaria.</title>
        <authorList>
            <person name="Bennetzen J.L."/>
            <person name="Schmutz J."/>
            <person name="Wang H."/>
            <person name="Percifield R."/>
            <person name="Hawkins J."/>
            <person name="Pontaroli A.C."/>
            <person name="Estep M."/>
            <person name="Feng L."/>
            <person name="Vaughn J.N."/>
            <person name="Grimwood J."/>
            <person name="Jenkins J."/>
            <person name="Barry K."/>
            <person name="Lindquist E."/>
            <person name="Hellsten U."/>
            <person name="Deshpande S."/>
            <person name="Wang X."/>
            <person name="Wu X."/>
            <person name="Mitros T."/>
            <person name="Triplett J."/>
            <person name="Yang X."/>
            <person name="Ye C.Y."/>
            <person name="Mauro-Herrera M."/>
            <person name="Wang L."/>
            <person name="Li P."/>
            <person name="Sharma M."/>
            <person name="Sharma R."/>
            <person name="Ronald P.C."/>
            <person name="Panaud O."/>
            <person name="Kellogg E.A."/>
            <person name="Brutnell T.P."/>
            <person name="Doust A.N."/>
            <person name="Tuskan G.A."/>
            <person name="Rokhsar D."/>
            <person name="Devos K.M."/>
        </authorList>
    </citation>
    <scope>NUCLEOTIDE SEQUENCE [LARGE SCALE GENOMIC DNA]</scope>
    <source>
        <strain evidence="3">cv. Yugu1</strain>
    </source>
</reference>
<dbReference type="EMBL" id="AGNK02005544">
    <property type="status" value="NOT_ANNOTATED_CDS"/>
    <property type="molecule type" value="Genomic_DNA"/>
</dbReference>
<organism evidence="2 3">
    <name type="scientific">Setaria italica</name>
    <name type="common">Foxtail millet</name>
    <name type="synonym">Panicum italicum</name>
    <dbReference type="NCBI Taxonomy" id="4555"/>
    <lineage>
        <taxon>Eukaryota</taxon>
        <taxon>Viridiplantae</taxon>
        <taxon>Streptophyta</taxon>
        <taxon>Embryophyta</taxon>
        <taxon>Tracheophyta</taxon>
        <taxon>Spermatophyta</taxon>
        <taxon>Magnoliopsida</taxon>
        <taxon>Liliopsida</taxon>
        <taxon>Poales</taxon>
        <taxon>Poaceae</taxon>
        <taxon>PACMAD clade</taxon>
        <taxon>Panicoideae</taxon>
        <taxon>Panicodae</taxon>
        <taxon>Paniceae</taxon>
        <taxon>Cenchrinae</taxon>
        <taxon>Setaria</taxon>
    </lineage>
</organism>
<name>K4AHT2_SETIT</name>
<feature type="region of interest" description="Disordered" evidence="1">
    <location>
        <begin position="42"/>
        <end position="61"/>
    </location>
</feature>
<protein>
    <submittedName>
        <fullName evidence="2">Uncharacterized protein</fullName>
    </submittedName>
</protein>
<evidence type="ECO:0000256" key="1">
    <source>
        <dbReference type="SAM" id="MobiDB-lite"/>
    </source>
</evidence>
<dbReference type="Gramene" id="KQK88477">
    <property type="protein sequence ID" value="KQK88477"/>
    <property type="gene ID" value="SETIT_038439mg"/>
</dbReference>
<dbReference type="InParanoid" id="K4AHT2"/>
<accession>K4AHT2</accession>
<reference evidence="2" key="2">
    <citation type="submission" date="2018-08" db="UniProtKB">
        <authorList>
            <consortium name="EnsemblPlants"/>
        </authorList>
    </citation>
    <scope>IDENTIFICATION</scope>
    <source>
        <strain evidence="2">Yugu1</strain>
    </source>
</reference>
<dbReference type="Proteomes" id="UP000004995">
    <property type="component" value="Unassembled WGS sequence"/>
</dbReference>
<dbReference type="AlphaFoldDB" id="K4AHT2"/>
<feature type="compositionally biased region" description="Basic and acidic residues" evidence="1">
    <location>
        <begin position="44"/>
        <end position="61"/>
    </location>
</feature>
<sequence length="61" mass="7050">MVSFHSSHPINTVKITHTPLPCEAITDMNKIVIFNRKQWTCQTNEKRRAEGEQRKEPLSDG</sequence>
<proteinExistence type="predicted"/>
<evidence type="ECO:0000313" key="3">
    <source>
        <dbReference type="Proteomes" id="UP000004995"/>
    </source>
</evidence>
<dbReference type="EnsemblPlants" id="KQK88477">
    <property type="protein sequence ID" value="KQK88477"/>
    <property type="gene ID" value="SETIT_038439mg"/>
</dbReference>
<evidence type="ECO:0000313" key="2">
    <source>
        <dbReference type="EnsemblPlants" id="KQK88477"/>
    </source>
</evidence>